<sequence length="446" mass="48850">MTGLEQARAVADTILYEGYVLYPYRASAQKNRERFQFGVLMPPAYTRLDPSEHTSSRTECLLECGDEAGVRVFARFLQIQRRTRPDGESWDEAVEHEHERTVHVDALARGPVVFHLAADAAQTSEAAEAPETPETAVSRDERAAAGGPVTRRREALTARLTVHADRVAGPYRLLKLCCVLENMTEPPSPTAVQRRSDALPYALVSAHLLLEAPGCRFVSMTDPPRWAAAEAAACRNERTWPVLAGPPGTAQLLLSSPVILYDHPRLAPESPGDLYDATEIDEILTLRTLALTDAEKAQARATDPRAAAIVERVDALPPELLDRLHGTVRYLRAVTEPAPAGVPDPPWWDPEADASVSPQTDEVTVRGVPLRKGSRVLMRPGARRADAQDMFLAGRPAVIEAVLTDVDGRVHLAVTPQDDPAAQQYQRHGRHLYFAPDEIEPIGGAQ</sequence>
<feature type="compositionally biased region" description="Low complexity" evidence="1">
    <location>
        <begin position="121"/>
        <end position="136"/>
    </location>
</feature>
<protein>
    <submittedName>
        <fullName evidence="2">Uncharacterized protein</fullName>
    </submittedName>
</protein>
<organism evidence="2 3">
    <name type="scientific">Actinocrinis puniceicyclus</name>
    <dbReference type="NCBI Taxonomy" id="977794"/>
    <lineage>
        <taxon>Bacteria</taxon>
        <taxon>Bacillati</taxon>
        <taxon>Actinomycetota</taxon>
        <taxon>Actinomycetes</taxon>
        <taxon>Catenulisporales</taxon>
        <taxon>Actinospicaceae</taxon>
        <taxon>Actinocrinis</taxon>
    </lineage>
</organism>
<name>A0A8J7WHM0_9ACTN</name>
<evidence type="ECO:0000313" key="2">
    <source>
        <dbReference type="EMBL" id="MBS2961488.1"/>
    </source>
</evidence>
<dbReference type="AlphaFoldDB" id="A0A8J7WHM0"/>
<feature type="region of interest" description="Disordered" evidence="1">
    <location>
        <begin position="121"/>
        <end position="150"/>
    </location>
</feature>
<dbReference type="RefSeq" id="WP_211463217.1">
    <property type="nucleotide sequence ID" value="NZ_JAGSXH010000001.1"/>
</dbReference>
<accession>A0A8J7WHM0</accession>
<evidence type="ECO:0000313" key="3">
    <source>
        <dbReference type="Proteomes" id="UP000677913"/>
    </source>
</evidence>
<dbReference type="Proteomes" id="UP000677913">
    <property type="component" value="Unassembled WGS sequence"/>
</dbReference>
<keyword evidence="3" id="KW-1185">Reference proteome</keyword>
<evidence type="ECO:0000256" key="1">
    <source>
        <dbReference type="SAM" id="MobiDB-lite"/>
    </source>
</evidence>
<comment type="caution">
    <text evidence="2">The sequence shown here is derived from an EMBL/GenBank/DDBJ whole genome shotgun (WGS) entry which is preliminary data.</text>
</comment>
<reference evidence="2" key="1">
    <citation type="submission" date="2021-04" db="EMBL/GenBank/DDBJ databases">
        <title>Genome based classification of Actinospica acidithermotolerans sp. nov., an actinobacterium isolated from an Indonesian hot spring.</title>
        <authorList>
            <person name="Kusuma A.B."/>
            <person name="Putra K.E."/>
            <person name="Nafisah S."/>
            <person name="Loh J."/>
            <person name="Nouioui I."/>
            <person name="Goodfellow M."/>
        </authorList>
    </citation>
    <scope>NUCLEOTIDE SEQUENCE</scope>
    <source>
        <strain evidence="2">DSM 45618</strain>
    </source>
</reference>
<gene>
    <name evidence="2" type="ORF">KGA66_00420</name>
</gene>
<dbReference type="EMBL" id="JAGSXH010000001">
    <property type="protein sequence ID" value="MBS2961488.1"/>
    <property type="molecule type" value="Genomic_DNA"/>
</dbReference>
<proteinExistence type="predicted"/>